<reference evidence="1" key="1">
    <citation type="submission" date="2013-11" db="EMBL/GenBank/DDBJ databases">
        <title>The Genome Sequence of Phytophthora parasitica CHvinca01.</title>
        <authorList>
            <consortium name="The Broad Institute Genomics Platform"/>
            <person name="Russ C."/>
            <person name="Tyler B."/>
            <person name="Panabieres F."/>
            <person name="Shan W."/>
            <person name="Tripathy S."/>
            <person name="Grunwald N."/>
            <person name="Machado M."/>
            <person name="Johnson C.S."/>
            <person name="Arredondo F."/>
            <person name="Hong C."/>
            <person name="Coffey M."/>
            <person name="Young S.K."/>
            <person name="Zeng Q."/>
            <person name="Gargeya S."/>
            <person name="Fitzgerald M."/>
            <person name="Abouelleil A."/>
            <person name="Alvarado L."/>
            <person name="Chapman S.B."/>
            <person name="Gainer-Dewar J."/>
            <person name="Goldberg J."/>
            <person name="Griggs A."/>
            <person name="Gujja S."/>
            <person name="Hansen M."/>
            <person name="Howarth C."/>
            <person name="Imamovic A."/>
            <person name="Ireland A."/>
            <person name="Larimer J."/>
            <person name="McCowan C."/>
            <person name="Murphy C."/>
            <person name="Pearson M."/>
            <person name="Poon T.W."/>
            <person name="Priest M."/>
            <person name="Roberts A."/>
            <person name="Saif S."/>
            <person name="Shea T."/>
            <person name="Sykes S."/>
            <person name="Wortman J."/>
            <person name="Nusbaum C."/>
            <person name="Birren B."/>
        </authorList>
    </citation>
    <scope>NUCLEOTIDE SEQUENCE [LARGE SCALE GENOMIC DNA]</scope>
    <source>
        <strain evidence="1">CHvinca01</strain>
    </source>
</reference>
<dbReference type="EMBL" id="KI679103">
    <property type="protein sequence ID" value="ETL95348.1"/>
    <property type="molecule type" value="Genomic_DNA"/>
</dbReference>
<protein>
    <submittedName>
        <fullName evidence="1">Uncharacterized protein</fullName>
    </submittedName>
</protein>
<organism evidence="1">
    <name type="scientific">Phytophthora nicotianae</name>
    <name type="common">Potato buckeye rot agent</name>
    <name type="synonym">Phytophthora parasitica</name>
    <dbReference type="NCBI Taxonomy" id="4792"/>
    <lineage>
        <taxon>Eukaryota</taxon>
        <taxon>Sar</taxon>
        <taxon>Stramenopiles</taxon>
        <taxon>Oomycota</taxon>
        <taxon>Peronosporomycetes</taxon>
        <taxon>Peronosporales</taxon>
        <taxon>Peronosporaceae</taxon>
        <taxon>Phytophthora</taxon>
    </lineage>
</organism>
<name>W2LCZ6_PHYNI</name>
<sequence length="115" mass="13055">MSSERPPDVNAPLCCYCQGSTFYTYETKRYTYGAMDGKVERQSIFVSRSSHLVWMNSYYFAELEGLASFKSNTFRLINVDTFTLPWCIVANDVVKPHGLLGKGYKEMVKIAIVAT</sequence>
<dbReference type="VEuPathDB" id="FungiDB:PPTG_14966"/>
<evidence type="ECO:0000313" key="1">
    <source>
        <dbReference type="EMBL" id="ETL95348.1"/>
    </source>
</evidence>
<dbReference type="AlphaFoldDB" id="W2LCZ6"/>
<gene>
    <name evidence="1" type="ORF">L917_06831</name>
</gene>
<accession>W2LCZ6</accession>
<dbReference type="Proteomes" id="UP000054423">
    <property type="component" value="Unassembled WGS sequence"/>
</dbReference>
<proteinExistence type="predicted"/>